<evidence type="ECO:0000256" key="4">
    <source>
        <dbReference type="ARBA" id="ARBA00022989"/>
    </source>
</evidence>
<dbReference type="Pfam" id="PF01899">
    <property type="entry name" value="MNHE"/>
    <property type="match status" value="1"/>
</dbReference>
<evidence type="ECO:0000256" key="5">
    <source>
        <dbReference type="ARBA" id="ARBA00023136"/>
    </source>
</evidence>
<accession>A0A7C2ZLZ0</accession>
<evidence type="ECO:0000313" key="7">
    <source>
        <dbReference type="EMBL" id="HEW53062.1"/>
    </source>
</evidence>
<dbReference type="PANTHER" id="PTHR34584:SF1">
    <property type="entry name" value="NA(+)_H(+) ANTIPORTER SUBUNIT E1"/>
    <property type="match status" value="1"/>
</dbReference>
<organism evidence="7">
    <name type="scientific">Ignisphaera aggregans</name>
    <dbReference type="NCBI Taxonomy" id="334771"/>
    <lineage>
        <taxon>Archaea</taxon>
        <taxon>Thermoproteota</taxon>
        <taxon>Thermoprotei</taxon>
        <taxon>Desulfurococcales</taxon>
        <taxon>Desulfurococcaceae</taxon>
        <taxon>Ignisphaera</taxon>
    </lineage>
</organism>
<keyword evidence="2" id="KW-1003">Cell membrane</keyword>
<keyword evidence="3 6" id="KW-0812">Transmembrane</keyword>
<keyword evidence="4 6" id="KW-1133">Transmembrane helix</keyword>
<evidence type="ECO:0000256" key="1">
    <source>
        <dbReference type="ARBA" id="ARBA00004651"/>
    </source>
</evidence>
<protein>
    <submittedName>
        <fullName evidence="7">Cation:proton antiporter</fullName>
    </submittedName>
</protein>
<dbReference type="InterPro" id="IPR002758">
    <property type="entry name" value="Cation_antiport_E"/>
</dbReference>
<gene>
    <name evidence="7" type="ORF">ENO77_02680</name>
</gene>
<dbReference type="PANTHER" id="PTHR34584">
    <property type="entry name" value="NA(+)/H(+) ANTIPORTER SUBUNIT E1"/>
    <property type="match status" value="1"/>
</dbReference>
<dbReference type="EMBL" id="DSGT01000008">
    <property type="protein sequence ID" value="HEW53062.1"/>
    <property type="molecule type" value="Genomic_DNA"/>
</dbReference>
<feature type="transmembrane region" description="Helical" evidence="6">
    <location>
        <begin position="30"/>
        <end position="53"/>
    </location>
</feature>
<comment type="subcellular location">
    <subcellularLocation>
        <location evidence="1">Cell membrane</location>
        <topology evidence="1">Multi-pass membrane protein</topology>
    </subcellularLocation>
</comment>
<name>A0A7C2ZLZ0_9CREN</name>
<sequence length="171" mass="19192">MRSPLNILVIAILVFTVYIVYTGSATLYDLITGAVVAIVVGILFSSITITNALKALNPRRWFYLVAYALRYFIVDETRAHVDVIRRILDPKLPVSPAIVKVPYDVETDYAKTAIACSITNTPGTVVVDIDEDQKVFYVHWIGAVDEAIKDPQAARRHISEVFEIYSKKIFD</sequence>
<evidence type="ECO:0000256" key="2">
    <source>
        <dbReference type="ARBA" id="ARBA00022475"/>
    </source>
</evidence>
<reference evidence="7" key="1">
    <citation type="journal article" date="2020" name="mSystems">
        <title>Genome- and Community-Level Interaction Insights into Carbon Utilization and Element Cycling Functions of Hydrothermarchaeota in Hydrothermal Sediment.</title>
        <authorList>
            <person name="Zhou Z."/>
            <person name="Liu Y."/>
            <person name="Xu W."/>
            <person name="Pan J."/>
            <person name="Luo Z.H."/>
            <person name="Li M."/>
        </authorList>
    </citation>
    <scope>NUCLEOTIDE SEQUENCE [LARGE SCALE GENOMIC DNA]</scope>
    <source>
        <strain evidence="7">SpSt-16</strain>
    </source>
</reference>
<keyword evidence="5 6" id="KW-0472">Membrane</keyword>
<evidence type="ECO:0000256" key="6">
    <source>
        <dbReference type="SAM" id="Phobius"/>
    </source>
</evidence>
<dbReference type="PIRSF" id="PIRSF019239">
    <property type="entry name" value="MrpE"/>
    <property type="match status" value="1"/>
</dbReference>
<proteinExistence type="predicted"/>
<dbReference type="AlphaFoldDB" id="A0A7C2ZLZ0"/>
<feature type="transmembrane region" description="Helical" evidence="6">
    <location>
        <begin position="7"/>
        <end position="24"/>
    </location>
</feature>
<comment type="caution">
    <text evidence="7">The sequence shown here is derived from an EMBL/GenBank/DDBJ whole genome shotgun (WGS) entry which is preliminary data.</text>
</comment>
<dbReference type="GO" id="GO:0008324">
    <property type="term" value="F:monoatomic cation transmembrane transporter activity"/>
    <property type="evidence" value="ECO:0007669"/>
    <property type="project" value="InterPro"/>
</dbReference>
<evidence type="ECO:0000256" key="3">
    <source>
        <dbReference type="ARBA" id="ARBA00022692"/>
    </source>
</evidence>
<dbReference type="GO" id="GO:0005886">
    <property type="term" value="C:plasma membrane"/>
    <property type="evidence" value="ECO:0007669"/>
    <property type="project" value="UniProtKB-SubCell"/>
</dbReference>